<gene>
    <name evidence="2" type="ORF">SAMN05660923_01871</name>
</gene>
<dbReference type="PANTHER" id="PTHR43741">
    <property type="entry name" value="FMN-DEPENDENT NADH-AZOREDUCTASE 1"/>
    <property type="match status" value="1"/>
</dbReference>
<proteinExistence type="predicted"/>
<dbReference type="Gene3D" id="3.40.50.360">
    <property type="match status" value="1"/>
</dbReference>
<evidence type="ECO:0000313" key="2">
    <source>
        <dbReference type="EMBL" id="SDX18024.1"/>
    </source>
</evidence>
<dbReference type="Proteomes" id="UP000198828">
    <property type="component" value="Unassembled WGS sequence"/>
</dbReference>
<evidence type="ECO:0000313" key="3">
    <source>
        <dbReference type="Proteomes" id="UP000198828"/>
    </source>
</evidence>
<sequence>MPIWNAILDAELIVFAYPVYVLRTPGQVKALLDHFACHWMVHRPDKKMFGKRAVVITQSIGAPNGAAQKDIETSLTWLGVSDVKKFGFGTMGAVKWDEINDKRRKRVEYKLRKFSKQYLLPKPVSKNIKVRMFFFISKMLHKNLLKTEDIISADTQHWIDSGWIKR</sequence>
<dbReference type="AlphaFoldDB" id="A0A1H2ZMG3"/>
<protein>
    <submittedName>
        <fullName evidence="2">Flavodoxin-like fold</fullName>
    </submittedName>
</protein>
<dbReference type="SUPFAM" id="SSF52218">
    <property type="entry name" value="Flavoproteins"/>
    <property type="match status" value="1"/>
</dbReference>
<dbReference type="RefSeq" id="WP_200773714.1">
    <property type="nucleotide sequence ID" value="NZ_FNNG01000007.1"/>
</dbReference>
<dbReference type="InterPro" id="IPR003680">
    <property type="entry name" value="Flavodoxin_fold"/>
</dbReference>
<dbReference type="Pfam" id="PF02525">
    <property type="entry name" value="Flavodoxin_2"/>
    <property type="match status" value="1"/>
</dbReference>
<organism evidence="2 3">
    <name type="scientific">Tepidimicrobium xylanilyticum</name>
    <dbReference type="NCBI Taxonomy" id="1123352"/>
    <lineage>
        <taxon>Bacteria</taxon>
        <taxon>Bacillati</taxon>
        <taxon>Bacillota</taxon>
        <taxon>Tissierellia</taxon>
        <taxon>Tissierellales</taxon>
        <taxon>Tepidimicrobiaceae</taxon>
        <taxon>Tepidimicrobium</taxon>
    </lineage>
</organism>
<dbReference type="InterPro" id="IPR050104">
    <property type="entry name" value="FMN-dep_NADH:Q_OxRdtase_AzoR1"/>
</dbReference>
<dbReference type="PANTHER" id="PTHR43741:SF4">
    <property type="entry name" value="FMN-DEPENDENT NADH:QUINONE OXIDOREDUCTASE"/>
    <property type="match status" value="1"/>
</dbReference>
<evidence type="ECO:0000259" key="1">
    <source>
        <dbReference type="Pfam" id="PF02525"/>
    </source>
</evidence>
<reference evidence="2 3" key="1">
    <citation type="submission" date="2016-10" db="EMBL/GenBank/DDBJ databases">
        <authorList>
            <person name="de Groot N.N."/>
        </authorList>
    </citation>
    <scope>NUCLEOTIDE SEQUENCE [LARGE SCALE GENOMIC DNA]</scope>
    <source>
        <strain evidence="2 3">DSM 23310</strain>
    </source>
</reference>
<dbReference type="InterPro" id="IPR029039">
    <property type="entry name" value="Flavoprotein-like_sf"/>
</dbReference>
<dbReference type="EMBL" id="FNNG01000007">
    <property type="protein sequence ID" value="SDX18024.1"/>
    <property type="molecule type" value="Genomic_DNA"/>
</dbReference>
<name>A0A1H2ZMG3_9FIRM</name>
<feature type="domain" description="Flavodoxin-like fold" evidence="1">
    <location>
        <begin position="6"/>
        <end position="105"/>
    </location>
</feature>
<keyword evidence="3" id="KW-1185">Reference proteome</keyword>
<accession>A0A1H2ZMG3</accession>